<sequence length="77" mass="8863">MIIDSQMTELGYSLKSYRVRNNITQQELADRLGVSTNTIHLWETKVCKPSMGSLLILSDMLNEPLINIIEKANRSYY</sequence>
<comment type="caution">
    <text evidence="3">The sequence shown here is derived from an EMBL/GenBank/DDBJ whole genome shotgun (WGS) entry which is preliminary data.</text>
</comment>
<keyword evidence="1" id="KW-0238">DNA-binding</keyword>
<dbReference type="InterPro" id="IPR010982">
    <property type="entry name" value="Lambda_DNA-bd_dom_sf"/>
</dbReference>
<reference evidence="3 4" key="1">
    <citation type="submission" date="2018-08" db="EMBL/GenBank/DDBJ databases">
        <title>A genome reference for cultivated species of the human gut microbiota.</title>
        <authorList>
            <person name="Zou Y."/>
            <person name="Xue W."/>
            <person name="Luo G."/>
        </authorList>
    </citation>
    <scope>NUCLEOTIDE SEQUENCE [LARGE SCALE GENOMIC DNA]</scope>
    <source>
        <strain evidence="3 4">AF45-17</strain>
    </source>
</reference>
<organism evidence="3 4">
    <name type="scientific">Coprococcus catus</name>
    <dbReference type="NCBI Taxonomy" id="116085"/>
    <lineage>
        <taxon>Bacteria</taxon>
        <taxon>Bacillati</taxon>
        <taxon>Bacillota</taxon>
        <taxon>Clostridia</taxon>
        <taxon>Lachnospirales</taxon>
        <taxon>Lachnospiraceae</taxon>
        <taxon>Coprococcus</taxon>
    </lineage>
</organism>
<dbReference type="GO" id="GO:0003677">
    <property type="term" value="F:DNA binding"/>
    <property type="evidence" value="ECO:0007669"/>
    <property type="project" value="UniProtKB-KW"/>
</dbReference>
<evidence type="ECO:0000313" key="3">
    <source>
        <dbReference type="EMBL" id="RGB81650.1"/>
    </source>
</evidence>
<dbReference type="EMBL" id="QVEP01000004">
    <property type="protein sequence ID" value="RGB81650.1"/>
    <property type="molecule type" value="Genomic_DNA"/>
</dbReference>
<dbReference type="InterPro" id="IPR001387">
    <property type="entry name" value="Cro/C1-type_HTH"/>
</dbReference>
<dbReference type="RefSeq" id="WP_117526912.1">
    <property type="nucleotide sequence ID" value="NZ_JAJCNA010000001.1"/>
</dbReference>
<proteinExistence type="predicted"/>
<protein>
    <submittedName>
        <fullName evidence="3">XRE family transcriptional regulator</fullName>
    </submittedName>
</protein>
<dbReference type="Pfam" id="PF01381">
    <property type="entry name" value="HTH_3"/>
    <property type="match status" value="1"/>
</dbReference>
<accession>A0A3E2TRX6</accession>
<dbReference type="PANTHER" id="PTHR46558">
    <property type="entry name" value="TRACRIPTIONAL REGULATORY PROTEIN-RELATED-RELATED"/>
    <property type="match status" value="1"/>
</dbReference>
<dbReference type="AlphaFoldDB" id="A0A3E2TRX6"/>
<dbReference type="PANTHER" id="PTHR46558:SF4">
    <property type="entry name" value="DNA-BIDING PHAGE PROTEIN"/>
    <property type="match status" value="1"/>
</dbReference>
<feature type="domain" description="HTH cro/C1-type" evidence="2">
    <location>
        <begin position="14"/>
        <end position="68"/>
    </location>
</feature>
<dbReference type="CDD" id="cd00093">
    <property type="entry name" value="HTH_XRE"/>
    <property type="match status" value="1"/>
</dbReference>
<evidence type="ECO:0000259" key="2">
    <source>
        <dbReference type="PROSITE" id="PS50943"/>
    </source>
</evidence>
<dbReference type="PROSITE" id="PS50943">
    <property type="entry name" value="HTH_CROC1"/>
    <property type="match status" value="1"/>
</dbReference>
<dbReference type="SUPFAM" id="SSF47413">
    <property type="entry name" value="lambda repressor-like DNA-binding domains"/>
    <property type="match status" value="1"/>
</dbReference>
<name>A0A3E2TRX6_9FIRM</name>
<dbReference type="SMART" id="SM00530">
    <property type="entry name" value="HTH_XRE"/>
    <property type="match status" value="1"/>
</dbReference>
<evidence type="ECO:0000256" key="1">
    <source>
        <dbReference type="ARBA" id="ARBA00023125"/>
    </source>
</evidence>
<dbReference type="Gene3D" id="1.10.260.40">
    <property type="entry name" value="lambda repressor-like DNA-binding domains"/>
    <property type="match status" value="1"/>
</dbReference>
<gene>
    <name evidence="3" type="ORF">DW070_02345</name>
</gene>
<evidence type="ECO:0000313" key="4">
    <source>
        <dbReference type="Proteomes" id="UP000260773"/>
    </source>
</evidence>
<dbReference type="Proteomes" id="UP000260773">
    <property type="component" value="Unassembled WGS sequence"/>
</dbReference>